<feature type="compositionally biased region" description="Basic and acidic residues" evidence="1">
    <location>
        <begin position="341"/>
        <end position="351"/>
    </location>
</feature>
<feature type="compositionally biased region" description="Low complexity" evidence="1">
    <location>
        <begin position="412"/>
        <end position="429"/>
    </location>
</feature>
<dbReference type="Proteomes" id="UP000678499">
    <property type="component" value="Unassembled WGS sequence"/>
</dbReference>
<feature type="compositionally biased region" description="Basic and acidic residues" evidence="1">
    <location>
        <begin position="481"/>
        <end position="491"/>
    </location>
</feature>
<dbReference type="EMBL" id="OA882086">
    <property type="protein sequence ID" value="CAD7272628.1"/>
    <property type="molecule type" value="Genomic_DNA"/>
</dbReference>
<proteinExistence type="predicted"/>
<evidence type="ECO:0000256" key="1">
    <source>
        <dbReference type="SAM" id="MobiDB-lite"/>
    </source>
</evidence>
<feature type="compositionally biased region" description="Polar residues" evidence="1">
    <location>
        <begin position="223"/>
        <end position="244"/>
    </location>
</feature>
<feature type="region of interest" description="Disordered" evidence="1">
    <location>
        <begin position="223"/>
        <end position="291"/>
    </location>
</feature>
<evidence type="ECO:0000313" key="3">
    <source>
        <dbReference type="EMBL" id="CAD7272628.1"/>
    </source>
</evidence>
<feature type="chain" id="PRO_5036210000" evidence="2">
    <location>
        <begin position="19"/>
        <end position="491"/>
    </location>
</feature>
<feature type="region of interest" description="Disordered" evidence="1">
    <location>
        <begin position="326"/>
        <end position="457"/>
    </location>
</feature>
<keyword evidence="2" id="KW-0732">Signal</keyword>
<reference evidence="3" key="1">
    <citation type="submission" date="2020-11" db="EMBL/GenBank/DDBJ databases">
        <authorList>
            <person name="Tran Van P."/>
        </authorList>
    </citation>
    <scope>NUCLEOTIDE SEQUENCE</scope>
</reference>
<evidence type="ECO:0000313" key="4">
    <source>
        <dbReference type="Proteomes" id="UP000678499"/>
    </source>
</evidence>
<keyword evidence="4" id="KW-1185">Reference proteome</keyword>
<dbReference type="EMBL" id="CAJPEX010000049">
    <property type="protein sequence ID" value="CAG0912780.1"/>
    <property type="molecule type" value="Genomic_DNA"/>
</dbReference>
<gene>
    <name evidence="3" type="ORF">NMOB1V02_LOCUS553</name>
</gene>
<feature type="region of interest" description="Disordered" evidence="1">
    <location>
        <begin position="472"/>
        <end position="491"/>
    </location>
</feature>
<organism evidence="3">
    <name type="scientific">Notodromas monacha</name>
    <dbReference type="NCBI Taxonomy" id="399045"/>
    <lineage>
        <taxon>Eukaryota</taxon>
        <taxon>Metazoa</taxon>
        <taxon>Ecdysozoa</taxon>
        <taxon>Arthropoda</taxon>
        <taxon>Crustacea</taxon>
        <taxon>Oligostraca</taxon>
        <taxon>Ostracoda</taxon>
        <taxon>Podocopa</taxon>
        <taxon>Podocopida</taxon>
        <taxon>Cypridocopina</taxon>
        <taxon>Cypridoidea</taxon>
        <taxon>Cyprididae</taxon>
        <taxon>Notodromas</taxon>
    </lineage>
</organism>
<protein>
    <submittedName>
        <fullName evidence="3">Uncharacterized protein</fullName>
    </submittedName>
</protein>
<name>A0A7R9BCI9_9CRUS</name>
<sequence>MIGVSLVVLCFMLQLGNTAEHWPNYWSPIDGVDVEMVDDGRSAVPAPRVFDDAVVGRRQLYLDPKPPLTVQHLEMSGFEASPPDAKGTVLNDETLVSSWVPIEPNPMKGEPLHEYKPPALKTVKLDKFAQEEEDSVGTASIIPRPLGDQAPFLLASAGLLDSMHAADSREQTEPVIFDDRHPYYGAGRIKLDSTLKDRLPTFTNSQETLYNPNPSLRRTTILPSITDQETISQDPVETTTSRLIYQSPPPRPKTTSPTTKTTEDESLLFQPHASVRPLRFPTEKPSRRPSLSTIEELSKAVQPLVSSVPFVIVQGHSKVKMYGMNTLEGDSSKKHTPGSKTDLEDKQKAKEEDEAEEKVNASTESEAGVVRPIATKKPKPAKPSEVRFPEEQEEKEVKKVRKGPKRPNDQGQSQQKQQQQQQQQQQQSKKPPPAQGRPTRPVFFTKRNPGGAQLTHSNPFEYFSQLARLTASRIRTPVPKPSEEPLKPRTG</sequence>
<evidence type="ECO:0000256" key="2">
    <source>
        <dbReference type="SAM" id="SignalP"/>
    </source>
</evidence>
<dbReference type="AlphaFoldDB" id="A0A7R9BCI9"/>
<feature type="signal peptide" evidence="2">
    <location>
        <begin position="1"/>
        <end position="18"/>
    </location>
</feature>
<accession>A0A7R9BCI9</accession>